<feature type="compositionally biased region" description="Basic and acidic residues" evidence="1">
    <location>
        <begin position="515"/>
        <end position="525"/>
    </location>
</feature>
<evidence type="ECO:0000313" key="2">
    <source>
        <dbReference type="EMBL" id="RDK00911.1"/>
    </source>
</evidence>
<accession>A0A370N5K9</accession>
<organism evidence="2 3">
    <name type="scientific">Paraburkholderia lacunae</name>
    <dbReference type="NCBI Taxonomy" id="2211104"/>
    <lineage>
        <taxon>Bacteria</taxon>
        <taxon>Pseudomonadati</taxon>
        <taxon>Pseudomonadota</taxon>
        <taxon>Betaproteobacteria</taxon>
        <taxon>Burkholderiales</taxon>
        <taxon>Burkholderiaceae</taxon>
        <taxon>Paraburkholderia</taxon>
    </lineage>
</organism>
<feature type="region of interest" description="Disordered" evidence="1">
    <location>
        <begin position="80"/>
        <end position="114"/>
    </location>
</feature>
<evidence type="ECO:0000256" key="1">
    <source>
        <dbReference type="SAM" id="MobiDB-lite"/>
    </source>
</evidence>
<dbReference type="InterPro" id="IPR029058">
    <property type="entry name" value="AB_hydrolase_fold"/>
</dbReference>
<dbReference type="Gene3D" id="3.40.50.1820">
    <property type="entry name" value="alpha/beta hydrolase"/>
    <property type="match status" value="1"/>
</dbReference>
<dbReference type="EMBL" id="QHKS01000013">
    <property type="protein sequence ID" value="RDK00911.1"/>
    <property type="molecule type" value="Genomic_DNA"/>
</dbReference>
<comment type="caution">
    <text evidence="2">The sequence shown here is derived from an EMBL/GenBank/DDBJ whole genome shotgun (WGS) entry which is preliminary data.</text>
</comment>
<dbReference type="RefSeq" id="WP_115103601.1">
    <property type="nucleotide sequence ID" value="NZ_QHKS01000013.1"/>
</dbReference>
<evidence type="ECO:0008006" key="4">
    <source>
        <dbReference type="Google" id="ProtNLM"/>
    </source>
</evidence>
<dbReference type="SUPFAM" id="SSF53474">
    <property type="entry name" value="alpha/beta-Hydrolases"/>
    <property type="match status" value="1"/>
</dbReference>
<evidence type="ECO:0000313" key="3">
    <source>
        <dbReference type="Proteomes" id="UP000254875"/>
    </source>
</evidence>
<protein>
    <recommendedName>
        <fullName evidence="4">Alpha/beta hydrolase</fullName>
    </recommendedName>
</protein>
<dbReference type="AlphaFoldDB" id="A0A370N5K9"/>
<sequence>MTTSADETCTTKPVHAKARRRVPLQFDENGDPYFDSVTSPESFKMRALCVLPPRHVIPVIFVPGIMGTNLCANGTAQKEGTDAWTPPNGKMAGLGEFGRRRKQTPTERQKQMNPAAVKVNDKGPVSIQRGLFTLTEKEAKRRGWGQIHLDSYGGILAELESALNDQYHETPLGKIEPMPVWETAQTLKRVEKSGFMSMHSETVDVVQHDWHPINSDVPPLTETEFARLDDYYYPVWVCGYNWLDSNEVSSDLLVQRIQEIRDWYKKGKYWIPTDKVIVLTHSMGGLVTRRAAQKVGDSMLGVVHSVLPVGGAPVVYRRFRSGVETGGAFDIPGMILATILGWDSSDFTCVAAQSAGPLELLPNTYYPPGWLKFEQHRSGKAQDVMPPLPVSDPYSEIYAKRVQDVWWGMVDDKLIDPANLTPKGLEPYDLYGVTLTKAQSFHEKLKLDFHPVTYAHYGSDSGQISFGNVKWITTDEVGGDLASAMPTAQAASYTYLGAATLGAGEQQAKFKLESKKAPTEYDKTNSGDGTVPMPSGAILTQGNPPPKVFKMTGFDHQMSYANQNVQYNVLYCVAKIVQLAPPISELPSTKE</sequence>
<dbReference type="OrthoDB" id="9814331at2"/>
<reference evidence="3" key="1">
    <citation type="submission" date="2018-05" db="EMBL/GenBank/DDBJ databases">
        <authorList>
            <person name="Feng T."/>
        </authorList>
    </citation>
    <scope>NUCLEOTIDE SEQUENCE [LARGE SCALE GENOMIC DNA]</scope>
    <source>
        <strain evidence="3">S27</strain>
    </source>
</reference>
<proteinExistence type="predicted"/>
<keyword evidence="3" id="KW-1185">Reference proteome</keyword>
<gene>
    <name evidence="2" type="ORF">DLM46_21510</name>
</gene>
<feature type="region of interest" description="Disordered" evidence="1">
    <location>
        <begin position="515"/>
        <end position="539"/>
    </location>
</feature>
<name>A0A370N5K9_9BURK</name>
<dbReference type="Proteomes" id="UP000254875">
    <property type="component" value="Unassembled WGS sequence"/>
</dbReference>